<dbReference type="SUPFAM" id="SSF55464">
    <property type="entry name" value="Origin of replication-binding domain, RBD-like"/>
    <property type="match status" value="1"/>
</dbReference>
<dbReference type="Pfam" id="PF08751">
    <property type="entry name" value="TrwC"/>
    <property type="match status" value="1"/>
</dbReference>
<feature type="domain" description="TrwC relaxase" evidence="2">
    <location>
        <begin position="17"/>
        <end position="312"/>
    </location>
</feature>
<dbReference type="Gene3D" id="2.30.30.940">
    <property type="match status" value="1"/>
</dbReference>
<dbReference type="Gene3D" id="3.40.50.300">
    <property type="entry name" value="P-loop containing nucleotide triphosphate hydrolases"/>
    <property type="match status" value="2"/>
</dbReference>
<keyword evidence="4" id="KW-1185">Reference proteome</keyword>
<accession>A0ABU4HVG3</accession>
<protein>
    <submittedName>
        <fullName evidence="3">MobF family relaxase</fullName>
    </submittedName>
</protein>
<dbReference type="InterPro" id="IPR014862">
    <property type="entry name" value="TrwC"/>
</dbReference>
<sequence length="893" mass="95172">MTAASIPAASGDGYAGYLHDKTVVPERGDYYLGRDGLPAESPGRWLDEADALARVGLAPGAVAPDDLRALMAGHRPGQPSEFLRTAGPDGTRAAGIDVTFSAPKSVSVAWAMSAPAQRAEIEQAHHAAVQRAVSHLGETVELTARWDPDAGASVPARAAHLHAAEFMHTTARGVGDAAPDPQLHSHVVITSVERDDGRVAAVRSRPVMRAAREGGAMYRAQLAHELRQLGYGVEPAGEDGRYFRLAGVQPEVEQAFSKRTAEVQQAARAFRAEHGRAPERGELRALAVRTRAAKAPQSRPELDASWRATAAENGLVRDQAVELRAAGRPAALPVGDSAAAVVRPATLPVAGVWAAAVEREATASRAVFTDSELRTVALEQAAGHGLDPDVALAGAHRLVEDGRVLELADGRMTTAAVREAEQTISDELAAMAADPARVIGADAREAGIAAVERRIGAELSAEQRHAIDTVTAPGRAAVLIGPAGTGKGVVIDAAAHAEQAAGREVYGVAVAGRTAQRLGESAPSLNGRVKTIDGFINAVERGRLPLDGRTTVYVDEAGMGDTDRLHRLTELVSERGGSLVAIGDGRQLSAIGAGGMFDRIAADLPSAELRKVHRANDPAERDAWEALRNGDAREALRFYEQRGAVQLADTREQAIEGAAQAYDRLATEHGSTNVALMSDASNVEIDHLNLRVQALRRQRDELGRDQVEHPDGHPLHSGDRVIWTRPMPVKEGARVENGQRGEIVGLDGDGIAVRLDGGDRTVTLAADRLDAVRLGYATHVVREQGATVRQSVVVTGGWQTSRETAYVEATRATDGVQWHIGRDDLDGEHDTGRLDQLADRMALSRAQEPSLSVELHDPLRLPDDPRDAFRVERFQPPAPDLAPTVRRELEIER</sequence>
<name>A0ABU4HVG3_9ACTN</name>
<dbReference type="SUPFAM" id="SSF52540">
    <property type="entry name" value="P-loop containing nucleoside triphosphate hydrolases"/>
    <property type="match status" value="2"/>
</dbReference>
<comment type="caution">
    <text evidence="3">The sequence shown here is derived from an EMBL/GenBank/DDBJ whole genome shotgun (WGS) entry which is preliminary data.</text>
</comment>
<organism evidence="3 4">
    <name type="scientific">Conexibacter stalactiti</name>
    <dbReference type="NCBI Taxonomy" id="1940611"/>
    <lineage>
        <taxon>Bacteria</taxon>
        <taxon>Bacillati</taxon>
        <taxon>Actinomycetota</taxon>
        <taxon>Thermoleophilia</taxon>
        <taxon>Solirubrobacterales</taxon>
        <taxon>Conexibacteraceae</taxon>
        <taxon>Conexibacter</taxon>
    </lineage>
</organism>
<dbReference type="Proteomes" id="UP001284601">
    <property type="component" value="Unassembled WGS sequence"/>
</dbReference>
<gene>
    <name evidence="3" type="primary">mobF</name>
    <name evidence="3" type="ORF">R7226_23415</name>
</gene>
<dbReference type="NCBIfam" id="NF041492">
    <property type="entry name" value="MobF"/>
    <property type="match status" value="1"/>
</dbReference>
<dbReference type="Pfam" id="PF13604">
    <property type="entry name" value="AAA_30"/>
    <property type="match status" value="1"/>
</dbReference>
<evidence type="ECO:0000259" key="2">
    <source>
        <dbReference type="Pfam" id="PF08751"/>
    </source>
</evidence>
<dbReference type="EMBL" id="JAWSTH010000082">
    <property type="protein sequence ID" value="MDW5597316.1"/>
    <property type="molecule type" value="Genomic_DNA"/>
</dbReference>
<evidence type="ECO:0000313" key="3">
    <source>
        <dbReference type="EMBL" id="MDW5597316.1"/>
    </source>
</evidence>
<evidence type="ECO:0000313" key="4">
    <source>
        <dbReference type="Proteomes" id="UP001284601"/>
    </source>
</evidence>
<reference evidence="4" key="1">
    <citation type="submission" date="2023-07" db="EMBL/GenBank/DDBJ databases">
        <title>Conexibacter stalactiti sp. nov., isolated from stalactites in a lava cave and emended description of the genus Conexibacter.</title>
        <authorList>
            <person name="Lee S.D."/>
        </authorList>
    </citation>
    <scope>NUCLEOTIDE SEQUENCE [LARGE SCALE GENOMIC DNA]</scope>
    <source>
        <strain evidence="4">KCTC 39840</strain>
    </source>
</reference>
<evidence type="ECO:0000256" key="1">
    <source>
        <dbReference type="SAM" id="MobiDB-lite"/>
    </source>
</evidence>
<feature type="region of interest" description="Disordered" evidence="1">
    <location>
        <begin position="873"/>
        <end position="893"/>
    </location>
</feature>
<dbReference type="InterPro" id="IPR027417">
    <property type="entry name" value="P-loop_NTPase"/>
</dbReference>
<proteinExistence type="predicted"/>
<dbReference type="RefSeq" id="WP_318599780.1">
    <property type="nucleotide sequence ID" value="NZ_JAWSTH010000082.1"/>
</dbReference>